<keyword evidence="6 8" id="KW-0648">Protein biosynthesis</keyword>
<dbReference type="InterPro" id="IPR041711">
    <property type="entry name" value="Met-tRNA-FMT_N"/>
</dbReference>
<organism evidence="12 13">
    <name type="scientific">Faecalimonas umbilicata</name>
    <dbReference type="NCBI Taxonomy" id="1912855"/>
    <lineage>
        <taxon>Bacteria</taxon>
        <taxon>Bacillati</taxon>
        <taxon>Bacillota</taxon>
        <taxon>Clostridia</taxon>
        <taxon>Lachnospirales</taxon>
        <taxon>Lachnospiraceae</taxon>
        <taxon>Faecalimonas</taxon>
    </lineage>
</organism>
<dbReference type="InterPro" id="IPR001555">
    <property type="entry name" value="GART_AS"/>
</dbReference>
<dbReference type="PROSITE" id="PS00373">
    <property type="entry name" value="GART"/>
    <property type="match status" value="1"/>
</dbReference>
<dbReference type="EMBL" id="BHEO01000008">
    <property type="protein sequence ID" value="GBU05338.1"/>
    <property type="molecule type" value="Genomic_DNA"/>
</dbReference>
<evidence type="ECO:0000259" key="10">
    <source>
        <dbReference type="Pfam" id="PF02911"/>
    </source>
</evidence>
<evidence type="ECO:0000256" key="6">
    <source>
        <dbReference type="ARBA" id="ARBA00022917"/>
    </source>
</evidence>
<dbReference type="GO" id="GO:0005829">
    <property type="term" value="C:cytosol"/>
    <property type="evidence" value="ECO:0007669"/>
    <property type="project" value="TreeGrafter"/>
</dbReference>
<dbReference type="SUPFAM" id="SSF53328">
    <property type="entry name" value="Formyltransferase"/>
    <property type="match status" value="1"/>
</dbReference>
<evidence type="ECO:0000259" key="9">
    <source>
        <dbReference type="Pfam" id="PF00551"/>
    </source>
</evidence>
<dbReference type="CDD" id="cd08704">
    <property type="entry name" value="Met_tRNA_FMT_C"/>
    <property type="match status" value="1"/>
</dbReference>
<dbReference type="HAMAP" id="MF_00182">
    <property type="entry name" value="Formyl_trans"/>
    <property type="match status" value="1"/>
</dbReference>
<evidence type="ECO:0000256" key="7">
    <source>
        <dbReference type="ARBA" id="ARBA00048558"/>
    </source>
</evidence>
<dbReference type="InterPro" id="IPR044135">
    <property type="entry name" value="Met-tRNA-FMT_C"/>
</dbReference>
<keyword evidence="14" id="KW-1185">Reference proteome</keyword>
<dbReference type="InterPro" id="IPR002376">
    <property type="entry name" value="Formyl_transf_N"/>
</dbReference>
<dbReference type="CDD" id="cd08646">
    <property type="entry name" value="FMT_core_Met-tRNA-FMT_N"/>
    <property type="match status" value="1"/>
</dbReference>
<dbReference type="Gene3D" id="3.40.50.170">
    <property type="entry name" value="Formyl transferase, N-terminal domain"/>
    <property type="match status" value="1"/>
</dbReference>
<dbReference type="AlphaFoldDB" id="A0A4R3JRU9"/>
<feature type="domain" description="Formyl transferase N-terminal" evidence="9">
    <location>
        <begin position="1"/>
        <end position="179"/>
    </location>
</feature>
<dbReference type="Proteomes" id="UP000702954">
    <property type="component" value="Unassembled WGS sequence"/>
</dbReference>
<evidence type="ECO:0000256" key="8">
    <source>
        <dbReference type="HAMAP-Rule" id="MF_00182"/>
    </source>
</evidence>
<dbReference type="Pfam" id="PF00551">
    <property type="entry name" value="Formyl_trans_N"/>
    <property type="match status" value="1"/>
</dbReference>
<protein>
    <recommendedName>
        <fullName evidence="4 8">Methionyl-tRNA formyltransferase</fullName>
        <ecNumber evidence="3 8">2.1.2.9</ecNumber>
    </recommendedName>
</protein>
<name>A0A4R3JRU9_9FIRM</name>
<dbReference type="PANTHER" id="PTHR11138">
    <property type="entry name" value="METHIONYL-TRNA FORMYLTRANSFERASE"/>
    <property type="match status" value="1"/>
</dbReference>
<feature type="domain" description="Formyl transferase C-terminal" evidence="10">
    <location>
        <begin position="204"/>
        <end position="312"/>
    </location>
</feature>
<dbReference type="PANTHER" id="PTHR11138:SF5">
    <property type="entry name" value="METHIONYL-TRNA FORMYLTRANSFERASE, MITOCHONDRIAL"/>
    <property type="match status" value="1"/>
</dbReference>
<dbReference type="InterPro" id="IPR036477">
    <property type="entry name" value="Formyl_transf_N_sf"/>
</dbReference>
<dbReference type="InterPro" id="IPR037022">
    <property type="entry name" value="Formyl_trans_C_sf"/>
</dbReference>
<sequence>MRVIFMGTPEFSVGTLEALVEAGHEVVLAVTQPDKPKGRGKEMQFTPVKEAAIRYQIPVYQPVKVREKACVEVLKSYEADVIVVIAFGQILPKSILELTPYGCINVHASLLPKYRGAAPIQWAVIDGEKVSGVTTMQMDEGLDTGDMILKKEVILDEKETGGSLHDKLAEAGAALCVETLKRLEEGTAPAEKQGETTTDYAKMLTKQMGEIDWKQPAEKIERLIRGLNPWPSAYTYWNQKVMKIWLADTEADESGEKEKMASEEAKHPEPGTITAVAKDRFSVQTGEGLLTVLELQIPGKKRMDAGAFLRGYQIKEGEILG</sequence>
<evidence type="ECO:0000256" key="4">
    <source>
        <dbReference type="ARBA" id="ARBA00016014"/>
    </source>
</evidence>
<feature type="binding site" evidence="8">
    <location>
        <begin position="109"/>
        <end position="112"/>
    </location>
    <ligand>
        <name>(6S)-5,6,7,8-tetrahydrofolate</name>
        <dbReference type="ChEBI" id="CHEBI:57453"/>
    </ligand>
</feature>
<keyword evidence="5 8" id="KW-0808">Transferase</keyword>
<accession>A0A4R3JRU9</accession>
<evidence type="ECO:0000313" key="12">
    <source>
        <dbReference type="EMBL" id="TCS69875.1"/>
    </source>
</evidence>
<evidence type="ECO:0000256" key="1">
    <source>
        <dbReference type="ARBA" id="ARBA00002606"/>
    </source>
</evidence>
<evidence type="ECO:0000313" key="11">
    <source>
        <dbReference type="EMBL" id="GBU05338.1"/>
    </source>
</evidence>
<evidence type="ECO:0000313" key="14">
    <source>
        <dbReference type="Proteomes" id="UP000702954"/>
    </source>
</evidence>
<dbReference type="Gene3D" id="3.10.25.10">
    <property type="entry name" value="Formyl transferase, C-terminal domain"/>
    <property type="match status" value="1"/>
</dbReference>
<comment type="catalytic activity">
    <reaction evidence="7 8">
        <text>L-methionyl-tRNA(fMet) + (6R)-10-formyltetrahydrofolate = N-formyl-L-methionyl-tRNA(fMet) + (6S)-5,6,7,8-tetrahydrofolate + H(+)</text>
        <dbReference type="Rhea" id="RHEA:24380"/>
        <dbReference type="Rhea" id="RHEA-COMP:9952"/>
        <dbReference type="Rhea" id="RHEA-COMP:9953"/>
        <dbReference type="ChEBI" id="CHEBI:15378"/>
        <dbReference type="ChEBI" id="CHEBI:57453"/>
        <dbReference type="ChEBI" id="CHEBI:78530"/>
        <dbReference type="ChEBI" id="CHEBI:78844"/>
        <dbReference type="ChEBI" id="CHEBI:195366"/>
        <dbReference type="EC" id="2.1.2.9"/>
    </reaction>
</comment>
<dbReference type="InterPro" id="IPR011034">
    <property type="entry name" value="Formyl_transferase-like_C_sf"/>
</dbReference>
<evidence type="ECO:0000256" key="3">
    <source>
        <dbReference type="ARBA" id="ARBA00012261"/>
    </source>
</evidence>
<evidence type="ECO:0000313" key="13">
    <source>
        <dbReference type="Proteomes" id="UP000294613"/>
    </source>
</evidence>
<reference evidence="12 13" key="2">
    <citation type="submission" date="2019-03" db="EMBL/GenBank/DDBJ databases">
        <title>Genomic Encyclopedia of Type Strains, Phase IV (KMG-IV): sequencing the most valuable type-strain genomes for metagenomic binning, comparative biology and taxonomic classification.</title>
        <authorList>
            <person name="Goeker M."/>
        </authorList>
    </citation>
    <scope>NUCLEOTIDE SEQUENCE [LARGE SCALE GENOMIC DNA]</scope>
    <source>
        <strain evidence="12 13">DSM 103426</strain>
    </source>
</reference>
<dbReference type="EMBL" id="SLZV01000002">
    <property type="protein sequence ID" value="TCS69875.1"/>
    <property type="molecule type" value="Genomic_DNA"/>
</dbReference>
<evidence type="ECO:0000256" key="2">
    <source>
        <dbReference type="ARBA" id="ARBA00010699"/>
    </source>
</evidence>
<comment type="function">
    <text evidence="1 8">Attaches a formyl group to the free amino group of methionyl-tRNA(fMet). The formyl group appears to play a dual role in the initiator identity of N-formylmethionyl-tRNA by promoting its recognition by IF2 and preventing the misappropriation of this tRNA by the elongation apparatus.</text>
</comment>
<dbReference type="RefSeq" id="WP_116441788.1">
    <property type="nucleotide sequence ID" value="NZ_BHEO01000008.1"/>
</dbReference>
<evidence type="ECO:0000256" key="5">
    <source>
        <dbReference type="ARBA" id="ARBA00022679"/>
    </source>
</evidence>
<dbReference type="NCBIfam" id="TIGR00460">
    <property type="entry name" value="fmt"/>
    <property type="match status" value="1"/>
</dbReference>
<comment type="caution">
    <text evidence="12">The sequence shown here is derived from an EMBL/GenBank/DDBJ whole genome shotgun (WGS) entry which is preliminary data.</text>
</comment>
<dbReference type="GO" id="GO:0004479">
    <property type="term" value="F:methionyl-tRNA formyltransferase activity"/>
    <property type="evidence" value="ECO:0007669"/>
    <property type="project" value="UniProtKB-UniRule"/>
</dbReference>
<comment type="similarity">
    <text evidence="2 8">Belongs to the Fmt family.</text>
</comment>
<dbReference type="Pfam" id="PF02911">
    <property type="entry name" value="Formyl_trans_C"/>
    <property type="match status" value="1"/>
</dbReference>
<dbReference type="Proteomes" id="UP000294613">
    <property type="component" value="Unassembled WGS sequence"/>
</dbReference>
<dbReference type="InterPro" id="IPR005794">
    <property type="entry name" value="Fmt"/>
</dbReference>
<gene>
    <name evidence="8 11" type="primary">fmt</name>
    <name evidence="12" type="ORF">EDD74_10242</name>
    <name evidence="11" type="ORF">FAEUMB_18790</name>
</gene>
<proteinExistence type="inferred from homology"/>
<reference evidence="11 14" key="1">
    <citation type="journal article" date="2018" name="Int. J. Syst. Evol. Microbiol.">
        <title>Draft Genome Sequence of Faecalimonas umbilicata JCM 30896T, an Acetate-Producing Bacterium Isolated from Human Feces.</title>
        <authorList>
            <person name="Sakamoto M."/>
            <person name="Ikeyama N."/>
            <person name="Yuki M."/>
            <person name="Ohkuma M."/>
        </authorList>
    </citation>
    <scope>NUCLEOTIDE SEQUENCE [LARGE SCALE GENOMIC DNA]</scope>
    <source>
        <strain evidence="11 14">EGH7</strain>
    </source>
</reference>
<dbReference type="SUPFAM" id="SSF50486">
    <property type="entry name" value="FMT C-terminal domain-like"/>
    <property type="match status" value="1"/>
</dbReference>
<dbReference type="EC" id="2.1.2.9" evidence="3 8"/>
<dbReference type="InterPro" id="IPR005793">
    <property type="entry name" value="Formyl_trans_C"/>
</dbReference>